<sequence length="70" mass="7918">MEPELVPLAKNSSTHNSSTRRFKWTCNKRAATGRIKRFTLTMTELDKVRDAPSLRKQAATGTPFRLTAII</sequence>
<organism evidence="2 3">
    <name type="scientific">Caerostris darwini</name>
    <dbReference type="NCBI Taxonomy" id="1538125"/>
    <lineage>
        <taxon>Eukaryota</taxon>
        <taxon>Metazoa</taxon>
        <taxon>Ecdysozoa</taxon>
        <taxon>Arthropoda</taxon>
        <taxon>Chelicerata</taxon>
        <taxon>Arachnida</taxon>
        <taxon>Araneae</taxon>
        <taxon>Araneomorphae</taxon>
        <taxon>Entelegynae</taxon>
        <taxon>Araneoidea</taxon>
        <taxon>Araneidae</taxon>
        <taxon>Caerostris</taxon>
    </lineage>
</organism>
<dbReference type="AlphaFoldDB" id="A0AAV4MLQ2"/>
<dbReference type="Proteomes" id="UP001054837">
    <property type="component" value="Unassembled WGS sequence"/>
</dbReference>
<name>A0AAV4MLQ2_9ARAC</name>
<protein>
    <submittedName>
        <fullName evidence="2">Uncharacterized protein</fullName>
    </submittedName>
</protein>
<evidence type="ECO:0000313" key="3">
    <source>
        <dbReference type="Proteomes" id="UP001054837"/>
    </source>
</evidence>
<proteinExistence type="predicted"/>
<reference evidence="2 3" key="1">
    <citation type="submission" date="2021-06" db="EMBL/GenBank/DDBJ databases">
        <title>Caerostris darwini draft genome.</title>
        <authorList>
            <person name="Kono N."/>
            <person name="Arakawa K."/>
        </authorList>
    </citation>
    <scope>NUCLEOTIDE SEQUENCE [LARGE SCALE GENOMIC DNA]</scope>
</reference>
<gene>
    <name evidence="2" type="ORF">CDAR_230251</name>
</gene>
<dbReference type="EMBL" id="BPLQ01000535">
    <property type="protein sequence ID" value="GIX72492.1"/>
    <property type="molecule type" value="Genomic_DNA"/>
</dbReference>
<evidence type="ECO:0000256" key="1">
    <source>
        <dbReference type="SAM" id="MobiDB-lite"/>
    </source>
</evidence>
<evidence type="ECO:0000313" key="2">
    <source>
        <dbReference type="EMBL" id="GIX72492.1"/>
    </source>
</evidence>
<feature type="region of interest" description="Disordered" evidence="1">
    <location>
        <begin position="1"/>
        <end position="20"/>
    </location>
</feature>
<accession>A0AAV4MLQ2</accession>
<comment type="caution">
    <text evidence="2">The sequence shown here is derived from an EMBL/GenBank/DDBJ whole genome shotgun (WGS) entry which is preliminary data.</text>
</comment>
<keyword evidence="3" id="KW-1185">Reference proteome</keyword>